<gene>
    <name evidence="7" type="ORF">G0Q07_01480</name>
</gene>
<dbReference type="GO" id="GO:0004659">
    <property type="term" value="F:prenyltransferase activity"/>
    <property type="evidence" value="ECO:0007669"/>
    <property type="project" value="InterPro"/>
</dbReference>
<dbReference type="InterPro" id="IPR000537">
    <property type="entry name" value="UbiA_prenyltransferase"/>
</dbReference>
<dbReference type="GO" id="GO:0016020">
    <property type="term" value="C:membrane"/>
    <property type="evidence" value="ECO:0007669"/>
    <property type="project" value="UniProtKB-SubCell"/>
</dbReference>
<dbReference type="AlphaFoldDB" id="A0A6C0RBD5"/>
<dbReference type="PANTHER" id="PTHR13929:SF0">
    <property type="entry name" value="UBIA PRENYLTRANSFERASE DOMAIN-CONTAINING PROTEIN 1"/>
    <property type="match status" value="1"/>
</dbReference>
<dbReference type="PANTHER" id="PTHR13929">
    <property type="entry name" value="1,4-DIHYDROXY-2-NAPHTHOATE OCTAPRENYLTRANSFERASE"/>
    <property type="match status" value="1"/>
</dbReference>
<evidence type="ECO:0000313" key="8">
    <source>
        <dbReference type="Proteomes" id="UP000474630"/>
    </source>
</evidence>
<evidence type="ECO:0000256" key="4">
    <source>
        <dbReference type="ARBA" id="ARBA00022989"/>
    </source>
</evidence>
<evidence type="ECO:0000256" key="3">
    <source>
        <dbReference type="ARBA" id="ARBA00022692"/>
    </source>
</evidence>
<dbReference type="GO" id="GO:0009234">
    <property type="term" value="P:menaquinone biosynthetic process"/>
    <property type="evidence" value="ECO:0007669"/>
    <property type="project" value="TreeGrafter"/>
</dbReference>
<feature type="transmembrane region" description="Helical" evidence="6">
    <location>
        <begin position="98"/>
        <end position="118"/>
    </location>
</feature>
<protein>
    <submittedName>
        <fullName evidence="7">Prenyltransferase</fullName>
    </submittedName>
</protein>
<dbReference type="GO" id="GO:0042371">
    <property type="term" value="P:vitamin K biosynthetic process"/>
    <property type="evidence" value="ECO:0007669"/>
    <property type="project" value="TreeGrafter"/>
</dbReference>
<sequence length="310" mass="33683">MNDNPGILKMIRAPFLSSIIAPIVIGTLWSAGVKESFDVLNFIVVLLIGIGLHVATNVYNDIYDTLQGTDKVNVHRNESSGGSGVLLDNPELMGKMYFLARTGLVVALLGTIALTFLIKKDLRVLLWVLFLVSAFFSKYYTAPPVKLAYRGWGEVSVWLAFGPMAILIAAVSQNMGIQPHLLWLLPITGLSTSSILLVGQMIDLDADRAGGKHGVASRMGSRFTSVLYVLVQVGIAVNILALFAGYPGSTWPLLLALLPYILLFPKAAGIIWKHHDNPDKLKAGAKLTVLIHLVFSVLLIVGFGIYNFLN</sequence>
<keyword evidence="8" id="KW-1185">Reference proteome</keyword>
<dbReference type="KEGG" id="drc:G0Q07_01480"/>
<dbReference type="Proteomes" id="UP000474630">
    <property type="component" value="Chromosome"/>
</dbReference>
<dbReference type="EMBL" id="CP048409">
    <property type="protein sequence ID" value="QIA06481.1"/>
    <property type="molecule type" value="Genomic_DNA"/>
</dbReference>
<feature type="transmembrane region" description="Helical" evidence="6">
    <location>
        <begin position="183"/>
        <end position="204"/>
    </location>
</feature>
<proteinExistence type="predicted"/>
<name>A0A6C0RBD5_9BACT</name>
<accession>A0A6C0RBD5</accession>
<dbReference type="PIRSF" id="PIRSF005355">
    <property type="entry name" value="UBIAD1"/>
    <property type="match status" value="1"/>
</dbReference>
<comment type="subcellular location">
    <subcellularLocation>
        <location evidence="1">Membrane</location>
        <topology evidence="1">Multi-pass membrane protein</topology>
    </subcellularLocation>
</comment>
<dbReference type="Pfam" id="PF01040">
    <property type="entry name" value="UbiA"/>
    <property type="match status" value="1"/>
</dbReference>
<evidence type="ECO:0000256" key="1">
    <source>
        <dbReference type="ARBA" id="ARBA00004141"/>
    </source>
</evidence>
<feature type="transmembrane region" description="Helical" evidence="6">
    <location>
        <begin position="251"/>
        <end position="272"/>
    </location>
</feature>
<feature type="transmembrane region" description="Helical" evidence="6">
    <location>
        <begin position="225"/>
        <end position="245"/>
    </location>
</feature>
<evidence type="ECO:0000256" key="5">
    <source>
        <dbReference type="ARBA" id="ARBA00023136"/>
    </source>
</evidence>
<dbReference type="CDD" id="cd13962">
    <property type="entry name" value="PT_UbiA_UBIAD1"/>
    <property type="match status" value="1"/>
</dbReference>
<reference evidence="7 8" key="1">
    <citation type="submission" date="2020-02" db="EMBL/GenBank/DDBJ databases">
        <title>Genome sequencing for Draconibacterium sp. strain M1.</title>
        <authorList>
            <person name="Park S.-J."/>
        </authorList>
    </citation>
    <scope>NUCLEOTIDE SEQUENCE [LARGE SCALE GENOMIC DNA]</scope>
    <source>
        <strain evidence="7 8">M1</strain>
    </source>
</reference>
<keyword evidence="2 7" id="KW-0808">Transferase</keyword>
<feature type="transmembrane region" description="Helical" evidence="6">
    <location>
        <begin position="39"/>
        <end position="59"/>
    </location>
</feature>
<feature type="transmembrane region" description="Helical" evidence="6">
    <location>
        <begin position="284"/>
        <end position="309"/>
    </location>
</feature>
<evidence type="ECO:0000256" key="6">
    <source>
        <dbReference type="SAM" id="Phobius"/>
    </source>
</evidence>
<evidence type="ECO:0000313" key="7">
    <source>
        <dbReference type="EMBL" id="QIA06481.1"/>
    </source>
</evidence>
<keyword evidence="4 6" id="KW-1133">Transmembrane helix</keyword>
<dbReference type="RefSeq" id="WP_163344413.1">
    <property type="nucleotide sequence ID" value="NZ_CP048409.1"/>
</dbReference>
<feature type="transmembrane region" description="Helical" evidence="6">
    <location>
        <begin position="124"/>
        <end position="140"/>
    </location>
</feature>
<dbReference type="InterPro" id="IPR026046">
    <property type="entry name" value="UBIAD1"/>
</dbReference>
<organism evidence="7 8">
    <name type="scientific">Draconibacterium halophilum</name>
    <dbReference type="NCBI Taxonomy" id="2706887"/>
    <lineage>
        <taxon>Bacteria</taxon>
        <taxon>Pseudomonadati</taxon>
        <taxon>Bacteroidota</taxon>
        <taxon>Bacteroidia</taxon>
        <taxon>Marinilabiliales</taxon>
        <taxon>Prolixibacteraceae</taxon>
        <taxon>Draconibacterium</taxon>
    </lineage>
</organism>
<evidence type="ECO:0000256" key="2">
    <source>
        <dbReference type="ARBA" id="ARBA00022679"/>
    </source>
</evidence>
<keyword evidence="5 6" id="KW-0472">Membrane</keyword>
<feature type="transmembrane region" description="Helical" evidence="6">
    <location>
        <begin position="152"/>
        <end position="171"/>
    </location>
</feature>
<keyword evidence="3 6" id="KW-0812">Transmembrane</keyword>
<feature type="transmembrane region" description="Helical" evidence="6">
    <location>
        <begin position="12"/>
        <end position="33"/>
    </location>
</feature>